<dbReference type="EMBL" id="RQXT01000134">
    <property type="protein sequence ID" value="RRH86667.1"/>
    <property type="molecule type" value="Genomic_DNA"/>
</dbReference>
<comment type="caution">
    <text evidence="1">The sequence shown here is derived from an EMBL/GenBank/DDBJ whole genome shotgun (WGS) entry which is preliminary data.</text>
</comment>
<proteinExistence type="predicted"/>
<name>A0A3P3EK12_9HYPH</name>
<dbReference type="Proteomes" id="UP000273786">
    <property type="component" value="Unassembled WGS sequence"/>
</dbReference>
<gene>
    <name evidence="1" type="ORF">EH240_36760</name>
</gene>
<accession>A0A3P3EK12</accession>
<sequence>MSDRDHHHLGSLSADAIAAAKLQCSSCRTLLHAL</sequence>
<dbReference type="AlphaFoldDB" id="A0A3P3EK12"/>
<dbReference type="NCBIfam" id="TIGR01053">
    <property type="entry name" value="LSD1"/>
    <property type="match status" value="1"/>
</dbReference>
<evidence type="ECO:0000313" key="1">
    <source>
        <dbReference type="EMBL" id="RRH86667.1"/>
    </source>
</evidence>
<organism evidence="1 2">
    <name type="scientific">Mesorhizobium tamadayense</name>
    <dbReference type="NCBI Taxonomy" id="425306"/>
    <lineage>
        <taxon>Bacteria</taxon>
        <taxon>Pseudomonadati</taxon>
        <taxon>Pseudomonadota</taxon>
        <taxon>Alphaproteobacteria</taxon>
        <taxon>Hyphomicrobiales</taxon>
        <taxon>Phyllobacteriaceae</taxon>
        <taxon>Mesorhizobium</taxon>
    </lineage>
</organism>
<evidence type="ECO:0000313" key="2">
    <source>
        <dbReference type="Proteomes" id="UP000273786"/>
    </source>
</evidence>
<reference evidence="1 2" key="1">
    <citation type="submission" date="2018-11" db="EMBL/GenBank/DDBJ databases">
        <title>the genome of Mesorhizobium tamadayense DSM 28320.</title>
        <authorList>
            <person name="Gao J."/>
        </authorList>
    </citation>
    <scope>NUCLEOTIDE SEQUENCE [LARGE SCALE GENOMIC DNA]</scope>
    <source>
        <strain evidence="1 2">DSM 28320</strain>
    </source>
</reference>
<protein>
    <submittedName>
        <fullName evidence="1">Uncharacterized protein</fullName>
    </submittedName>
</protein>
<keyword evidence="2" id="KW-1185">Reference proteome</keyword>